<reference evidence="1" key="1">
    <citation type="submission" date="2024-05" db="EMBL/GenBank/DDBJ databases">
        <authorList>
            <person name="Cai S.Y."/>
            <person name="Jin L.M."/>
            <person name="Li H.R."/>
        </authorList>
    </citation>
    <scope>NUCLEOTIDE SEQUENCE</scope>
    <source>
        <strain evidence="1">A5-74</strain>
    </source>
</reference>
<dbReference type="AlphaFoldDB" id="A0AAU8DNT5"/>
<accession>A0AAU8DNT5</accession>
<protein>
    <submittedName>
        <fullName evidence="1">Uncharacterized protein</fullName>
    </submittedName>
</protein>
<proteinExistence type="predicted"/>
<sequence length="97" mass="10315">MAFHRAVAAGSSVEACRLLARATEESVAADEPCADAIDKLNLPAADQVTSIRAYGRQSQVRMQGDVVFLTVEAGTWRVWAAGCEPGSAGVYKCEVQK</sequence>
<evidence type="ECO:0000313" key="1">
    <source>
        <dbReference type="EMBL" id="XCG63645.1"/>
    </source>
</evidence>
<gene>
    <name evidence="1" type="ORF">ABLG96_21080</name>
</gene>
<dbReference type="RefSeq" id="WP_353649260.1">
    <property type="nucleotide sequence ID" value="NZ_CP159218.1"/>
</dbReference>
<dbReference type="EMBL" id="CP159218">
    <property type="protein sequence ID" value="XCG63645.1"/>
    <property type="molecule type" value="Genomic_DNA"/>
</dbReference>
<name>A0AAU8DNT5_9ACTN</name>
<organism evidence="1">
    <name type="scientific">Nakamurella sp. A5-74</name>
    <dbReference type="NCBI Taxonomy" id="3158264"/>
    <lineage>
        <taxon>Bacteria</taxon>
        <taxon>Bacillati</taxon>
        <taxon>Actinomycetota</taxon>
        <taxon>Actinomycetes</taxon>
        <taxon>Nakamurellales</taxon>
        <taxon>Nakamurellaceae</taxon>
        <taxon>Nakamurella</taxon>
    </lineage>
</organism>